<dbReference type="EMBL" id="BARU01049062">
    <property type="protein sequence ID" value="GAH90704.1"/>
    <property type="molecule type" value="Genomic_DNA"/>
</dbReference>
<protein>
    <submittedName>
        <fullName evidence="1">Uncharacterized protein</fullName>
    </submittedName>
</protein>
<reference evidence="1" key="1">
    <citation type="journal article" date="2014" name="Front. Microbiol.">
        <title>High frequency of phylogenetically diverse reductive dehalogenase-homologous genes in deep subseafloor sedimentary metagenomes.</title>
        <authorList>
            <person name="Kawai M."/>
            <person name="Futagami T."/>
            <person name="Toyoda A."/>
            <person name="Takaki Y."/>
            <person name="Nishi S."/>
            <person name="Hori S."/>
            <person name="Arai W."/>
            <person name="Tsubouchi T."/>
            <person name="Morono Y."/>
            <person name="Uchiyama I."/>
            <person name="Ito T."/>
            <person name="Fujiyama A."/>
            <person name="Inagaki F."/>
            <person name="Takami H."/>
        </authorList>
    </citation>
    <scope>NUCLEOTIDE SEQUENCE</scope>
    <source>
        <strain evidence="1">Expedition CK06-06</strain>
    </source>
</reference>
<feature type="non-terminal residue" evidence="1">
    <location>
        <position position="1"/>
    </location>
</feature>
<organism evidence="1">
    <name type="scientific">marine sediment metagenome</name>
    <dbReference type="NCBI Taxonomy" id="412755"/>
    <lineage>
        <taxon>unclassified sequences</taxon>
        <taxon>metagenomes</taxon>
        <taxon>ecological metagenomes</taxon>
    </lineage>
</organism>
<dbReference type="AlphaFoldDB" id="X1KKN2"/>
<accession>X1KKN2</accession>
<evidence type="ECO:0000313" key="1">
    <source>
        <dbReference type="EMBL" id="GAH90704.1"/>
    </source>
</evidence>
<proteinExistence type="predicted"/>
<name>X1KKN2_9ZZZZ</name>
<gene>
    <name evidence="1" type="ORF">S03H2_72499</name>
</gene>
<feature type="non-terminal residue" evidence="1">
    <location>
        <position position="56"/>
    </location>
</feature>
<comment type="caution">
    <text evidence="1">The sequence shown here is derived from an EMBL/GenBank/DDBJ whole genome shotgun (WGS) entry which is preliminary data.</text>
</comment>
<sequence>YNELCFSLSNPPKDAFPRFLLTHFTEAQEAEGGTEDLVLTFPKDQYIVDTWYLTGN</sequence>